<proteinExistence type="predicted"/>
<accession>A0A3G3IHA3</accession>
<dbReference type="CDD" id="cd00865">
    <property type="entry name" value="PEBP_bact_arch"/>
    <property type="match status" value="1"/>
</dbReference>
<dbReference type="EMBL" id="CP017686">
    <property type="protein sequence ID" value="AYQ55119.1"/>
    <property type="molecule type" value="Genomic_DNA"/>
</dbReference>
<dbReference type="PANTHER" id="PTHR30289:SF1">
    <property type="entry name" value="PEBP (PHOSPHATIDYLETHANOLAMINE-BINDING PROTEIN) FAMILY PROTEIN"/>
    <property type="match status" value="1"/>
</dbReference>
<dbReference type="PANTHER" id="PTHR30289">
    <property type="entry name" value="UNCHARACTERIZED PROTEIN YBCL-RELATED"/>
    <property type="match status" value="1"/>
</dbReference>
<dbReference type="InterPro" id="IPR036610">
    <property type="entry name" value="PEBP-like_sf"/>
</dbReference>
<feature type="region of interest" description="Disordered" evidence="1">
    <location>
        <begin position="96"/>
        <end position="115"/>
    </location>
</feature>
<dbReference type="GeneID" id="41321758"/>
<dbReference type="Pfam" id="PF01161">
    <property type="entry name" value="PBP"/>
    <property type="match status" value="1"/>
</dbReference>
<evidence type="ECO:0000313" key="2">
    <source>
        <dbReference type="EMBL" id="AYQ55119.1"/>
    </source>
</evidence>
<dbReference type="Gene3D" id="3.90.280.10">
    <property type="entry name" value="PEBP-like"/>
    <property type="match status" value="1"/>
</dbReference>
<dbReference type="NCBIfam" id="TIGR00481">
    <property type="entry name" value="YbhB/YbcL family Raf kinase inhibitor-like protein"/>
    <property type="match status" value="1"/>
</dbReference>
<reference evidence="2 3" key="1">
    <citation type="submission" date="2016-10" db="EMBL/GenBank/DDBJ databases">
        <title>Complete genome of the TMA-utilizing, human hosted archaeon Methanomethylophilus alvus Gen. nov, sp. nov., strain Mx-05, derived from a pure culture.</title>
        <authorList>
            <person name="Brugere J.-F."/>
            <person name="Ben Hania W."/>
            <person name="Chaudhary P.P."/>
            <person name="Gaci N."/>
            <person name="Borrel G."/>
            <person name="Cao Van Tuat L."/>
            <person name="Fardeau M.-L."/>
            <person name="Harris H.M.B."/>
            <person name="O'Toole P.W."/>
            <person name="Ollivier B."/>
        </authorList>
    </citation>
    <scope>NUCLEOTIDE SEQUENCE [LARGE SCALE GENOMIC DNA]</scope>
    <source>
        <strain evidence="2 3">Mx-05</strain>
    </source>
</reference>
<evidence type="ECO:0000256" key="1">
    <source>
        <dbReference type="SAM" id="MobiDB-lite"/>
    </source>
</evidence>
<sequence length="165" mass="17598">MIVESAGFTDGKIADKYGAKGTEFGAGGMPALSFPLRISGAPAGTASYAIVFDDPDSVPPCGFKWVHWLVAGLKKPYLDEDASRLDPDIVQGANSWMDRGTDRKGASAYGGPSPPDRPHEYVLTVLALDFEPVLKNGFTVEDLNRVSKGHILAKASIKGVYSPKE</sequence>
<dbReference type="InterPro" id="IPR005247">
    <property type="entry name" value="YbhB_YbcL/LppC-like"/>
</dbReference>
<dbReference type="SUPFAM" id="SSF49777">
    <property type="entry name" value="PEBP-like"/>
    <property type="match status" value="1"/>
</dbReference>
<dbReference type="RefSeq" id="WP_015504859.1">
    <property type="nucleotide sequence ID" value="NZ_CAYARL010000026.1"/>
</dbReference>
<dbReference type="InterPro" id="IPR008914">
    <property type="entry name" value="PEBP"/>
</dbReference>
<dbReference type="Proteomes" id="UP000273278">
    <property type="component" value="Chromosome"/>
</dbReference>
<name>A0A3G3IHA3_9ARCH</name>
<evidence type="ECO:0000313" key="3">
    <source>
        <dbReference type="Proteomes" id="UP000273278"/>
    </source>
</evidence>
<dbReference type="OMA" id="HWAVANI"/>
<organism evidence="2 3">
    <name type="scientific">Methanomethylophilus alvi</name>
    <dbReference type="NCBI Taxonomy" id="1291540"/>
    <lineage>
        <taxon>Archaea</taxon>
        <taxon>Methanobacteriati</taxon>
        <taxon>Thermoplasmatota</taxon>
        <taxon>Thermoplasmata</taxon>
        <taxon>Methanomassiliicoccales</taxon>
        <taxon>Methanomethylophilaceae</taxon>
        <taxon>Methanomethylophilus</taxon>
    </lineage>
</organism>
<gene>
    <name evidence="2" type="ORF">BKD89_04790</name>
</gene>
<dbReference type="AlphaFoldDB" id="A0A3G3IHA3"/>
<protein>
    <submittedName>
        <fullName evidence="2">Phosphatidylethanolamine-binding protein</fullName>
    </submittedName>
</protein>